<accession>A0AAN8PUX5</accession>
<organism evidence="2 3">
    <name type="scientific">Patella caerulea</name>
    <name type="common">Rayed Mediterranean limpet</name>
    <dbReference type="NCBI Taxonomy" id="87958"/>
    <lineage>
        <taxon>Eukaryota</taxon>
        <taxon>Metazoa</taxon>
        <taxon>Spiralia</taxon>
        <taxon>Lophotrochozoa</taxon>
        <taxon>Mollusca</taxon>
        <taxon>Gastropoda</taxon>
        <taxon>Patellogastropoda</taxon>
        <taxon>Patelloidea</taxon>
        <taxon>Patellidae</taxon>
        <taxon>Patella</taxon>
    </lineage>
</organism>
<sequence>MLRYKYVPKQAEEKKSGQTVPDFQEFQRGQQETMEHVGGIFENSMYAQRGSGDRMVIGNSDGLCASQNGNSKNFRQNYNIKVFNGIPGDNRTTPLESEITSRSGAGVFKVDPNVPKFNHNTPIRSISAVGKTSSTVLNGHIATQSTKAGVGKVIQKFGNGLRKLGYGRSASSVTSPTLVVEPSTPLISSPPETPVSLSPPPRIVVSPPVENNIRQRTWSTDGEDSTEHTGKYRR</sequence>
<dbReference type="Proteomes" id="UP001347796">
    <property type="component" value="Unassembled WGS sequence"/>
</dbReference>
<feature type="compositionally biased region" description="Pro residues" evidence="1">
    <location>
        <begin position="191"/>
        <end position="202"/>
    </location>
</feature>
<reference evidence="2 3" key="1">
    <citation type="submission" date="2024-01" db="EMBL/GenBank/DDBJ databases">
        <title>The genome of the rayed Mediterranean limpet Patella caerulea (Linnaeus, 1758).</title>
        <authorList>
            <person name="Anh-Thu Weber A."/>
            <person name="Halstead-Nussloch G."/>
        </authorList>
    </citation>
    <scope>NUCLEOTIDE SEQUENCE [LARGE SCALE GENOMIC DNA]</scope>
    <source>
        <strain evidence="2">AATW-2023a</strain>
        <tissue evidence="2">Whole specimen</tissue>
    </source>
</reference>
<dbReference type="AlphaFoldDB" id="A0AAN8PUX5"/>
<feature type="region of interest" description="Disordered" evidence="1">
    <location>
        <begin position="181"/>
        <end position="234"/>
    </location>
</feature>
<proteinExistence type="predicted"/>
<comment type="caution">
    <text evidence="2">The sequence shown here is derived from an EMBL/GenBank/DDBJ whole genome shotgun (WGS) entry which is preliminary data.</text>
</comment>
<gene>
    <name evidence="2" type="ORF">SNE40_007388</name>
</gene>
<protein>
    <submittedName>
        <fullName evidence="2">Uncharacterized protein</fullName>
    </submittedName>
</protein>
<dbReference type="EMBL" id="JAZGQO010000006">
    <property type="protein sequence ID" value="KAK6185068.1"/>
    <property type="molecule type" value="Genomic_DNA"/>
</dbReference>
<keyword evidence="3" id="KW-1185">Reference proteome</keyword>
<evidence type="ECO:0000313" key="3">
    <source>
        <dbReference type="Proteomes" id="UP001347796"/>
    </source>
</evidence>
<evidence type="ECO:0000256" key="1">
    <source>
        <dbReference type="SAM" id="MobiDB-lite"/>
    </source>
</evidence>
<feature type="compositionally biased region" description="Basic and acidic residues" evidence="1">
    <location>
        <begin position="225"/>
        <end position="234"/>
    </location>
</feature>
<evidence type="ECO:0000313" key="2">
    <source>
        <dbReference type="EMBL" id="KAK6185068.1"/>
    </source>
</evidence>
<name>A0AAN8PUX5_PATCE</name>